<dbReference type="PROSITE" id="PS00108">
    <property type="entry name" value="PROTEIN_KINASE_ST"/>
    <property type="match status" value="1"/>
</dbReference>
<dbReference type="Proteomes" id="UP000199306">
    <property type="component" value="Unassembled WGS sequence"/>
</dbReference>
<dbReference type="OrthoDB" id="3806873at2"/>
<keyword evidence="2" id="KW-0808">Transferase</keyword>
<keyword evidence="2" id="KW-0418">Kinase</keyword>
<organism evidence="2 3">
    <name type="scientific">Pseudarcicella hirudinis</name>
    <dbReference type="NCBI Taxonomy" id="1079859"/>
    <lineage>
        <taxon>Bacteria</taxon>
        <taxon>Pseudomonadati</taxon>
        <taxon>Bacteroidota</taxon>
        <taxon>Cytophagia</taxon>
        <taxon>Cytophagales</taxon>
        <taxon>Flectobacillaceae</taxon>
        <taxon>Pseudarcicella</taxon>
    </lineage>
</organism>
<gene>
    <name evidence="2" type="ORF">SAMN04515674_1143</name>
</gene>
<dbReference type="InterPro" id="IPR008271">
    <property type="entry name" value="Ser/Thr_kinase_AS"/>
</dbReference>
<dbReference type="SUPFAM" id="SSF56112">
    <property type="entry name" value="Protein kinase-like (PK-like)"/>
    <property type="match status" value="1"/>
</dbReference>
<dbReference type="STRING" id="1079859.SAMN04515674_1143"/>
<sequence>MNERTLDDATSVRNGEELNQILLSTYLKSQLPDFEGITQISQFPGGFSNLTYLIKTSGRDFVLRRPPVGAAIKSAHDMSREFKVLSLLRPSYPKVPEPVIFCEDESVIGSPFYLMERVKGIILRGKEAPSFKITEEKMREVSIALIDNLAALHALDLESTRLISLGKPDGYVQRQVEGWIGRYEKAQTDSIQELSDIADWLRSHLPKTQQAAFLHNDYKFDNVLLNPEDLSEIVSVLDWEMSTVGDPLMDLGAALAYWCQENDGDFLKSFNITWLKGNLSRHEVIERYRDVSGRDLSDIVFYYVFGLYKNIVIMQQIYARWKTGLTKDPRFGALIFGVKELSKMAKNTINTGKI</sequence>
<accession>A0A1I5X8X1</accession>
<evidence type="ECO:0000313" key="3">
    <source>
        <dbReference type="Proteomes" id="UP000199306"/>
    </source>
</evidence>
<dbReference type="AlphaFoldDB" id="A0A1I5X8X1"/>
<dbReference type="Pfam" id="PF01636">
    <property type="entry name" value="APH"/>
    <property type="match status" value="1"/>
</dbReference>
<dbReference type="Gene3D" id="3.30.200.20">
    <property type="entry name" value="Phosphorylase Kinase, domain 1"/>
    <property type="match status" value="1"/>
</dbReference>
<dbReference type="InterPro" id="IPR011009">
    <property type="entry name" value="Kinase-like_dom_sf"/>
</dbReference>
<evidence type="ECO:0000259" key="1">
    <source>
        <dbReference type="Pfam" id="PF01636"/>
    </source>
</evidence>
<dbReference type="InterPro" id="IPR052898">
    <property type="entry name" value="ACAD10-like"/>
</dbReference>
<keyword evidence="3" id="KW-1185">Reference proteome</keyword>
<dbReference type="InterPro" id="IPR041726">
    <property type="entry name" value="ACAD10_11_N"/>
</dbReference>
<dbReference type="PANTHER" id="PTHR47829:SF1">
    <property type="entry name" value="HAD FAMILY PHOSPHATASE"/>
    <property type="match status" value="1"/>
</dbReference>
<dbReference type="CDD" id="cd05154">
    <property type="entry name" value="ACAD10_11_N-like"/>
    <property type="match status" value="1"/>
</dbReference>
<dbReference type="RefSeq" id="WP_092018875.1">
    <property type="nucleotide sequence ID" value="NZ_FOXH01000014.1"/>
</dbReference>
<feature type="domain" description="Aminoglycoside phosphotransferase" evidence="1">
    <location>
        <begin position="40"/>
        <end position="277"/>
    </location>
</feature>
<dbReference type="Gene3D" id="3.90.1200.10">
    <property type="match status" value="1"/>
</dbReference>
<dbReference type="InterPro" id="IPR002575">
    <property type="entry name" value="Aminoglycoside_PTrfase"/>
</dbReference>
<dbReference type="GO" id="GO:0004672">
    <property type="term" value="F:protein kinase activity"/>
    <property type="evidence" value="ECO:0007669"/>
    <property type="project" value="InterPro"/>
</dbReference>
<proteinExistence type="predicted"/>
<dbReference type="PANTHER" id="PTHR47829">
    <property type="entry name" value="HYDROLASE, PUTATIVE (AFU_ORTHOLOGUE AFUA_1G12880)-RELATED"/>
    <property type="match status" value="1"/>
</dbReference>
<dbReference type="EMBL" id="FOXH01000014">
    <property type="protein sequence ID" value="SFQ28429.1"/>
    <property type="molecule type" value="Genomic_DNA"/>
</dbReference>
<protein>
    <submittedName>
        <fullName evidence="2">Predicted kinase, aminoglycoside phosphotransferase (APT) family</fullName>
    </submittedName>
</protein>
<evidence type="ECO:0000313" key="2">
    <source>
        <dbReference type="EMBL" id="SFQ28429.1"/>
    </source>
</evidence>
<name>A0A1I5X8X1_9BACT</name>
<reference evidence="2 3" key="1">
    <citation type="submission" date="2016-10" db="EMBL/GenBank/DDBJ databases">
        <authorList>
            <person name="de Groot N.N."/>
        </authorList>
    </citation>
    <scope>NUCLEOTIDE SEQUENCE [LARGE SCALE GENOMIC DNA]</scope>
    <source>
        <strain evidence="3">E92,LMG 26720,CCM 7988</strain>
    </source>
</reference>